<evidence type="ECO:0000256" key="6">
    <source>
        <dbReference type="ARBA" id="ARBA00023134"/>
    </source>
</evidence>
<dbReference type="PANTHER" id="PTHR11588">
    <property type="entry name" value="TUBULIN"/>
    <property type="match status" value="1"/>
</dbReference>
<evidence type="ECO:0000256" key="2">
    <source>
        <dbReference type="ARBA" id="ARBA00022701"/>
    </source>
</evidence>
<keyword evidence="6" id="KW-0342">GTP-binding</keyword>
<dbReference type="Pfam" id="PF00091">
    <property type="entry name" value="Tubulin"/>
    <property type="match status" value="1"/>
</dbReference>
<dbReference type="GO" id="GO:0005200">
    <property type="term" value="F:structural constituent of cytoskeleton"/>
    <property type="evidence" value="ECO:0007669"/>
    <property type="project" value="InterPro"/>
</dbReference>
<accession>A0A2G2VBP9</accession>
<dbReference type="GO" id="GO:0005874">
    <property type="term" value="C:microtubule"/>
    <property type="evidence" value="ECO:0007669"/>
    <property type="project" value="UniProtKB-KW"/>
</dbReference>
<feature type="domain" description="Tubulin/FtsZ GTPase" evidence="9">
    <location>
        <begin position="99"/>
        <end position="275"/>
    </location>
</feature>
<evidence type="ECO:0000259" key="9">
    <source>
        <dbReference type="SMART" id="SM00864"/>
    </source>
</evidence>
<comment type="function">
    <text evidence="7">Tubulin is the major constituent of microtubules, a cylinder consisting of laterally associated linear protofilaments composed of alpha- and beta-tubulin heterodimers. Microtubules grow by the addition of GTP-tubulin dimers to the microtubule end, where a stabilizing cap forms. Below the cap, tubulin dimers are in GDP-bound state, owing to GTPase activity of alpha-tubulin.</text>
</comment>
<keyword evidence="4" id="KW-0378">Hydrolase</keyword>
<comment type="similarity">
    <text evidence="1">Belongs to the tubulin family.</text>
</comment>
<evidence type="ECO:0000256" key="8">
    <source>
        <dbReference type="ARBA" id="ARBA00049117"/>
    </source>
</evidence>
<dbReference type="OrthoDB" id="6049624at2759"/>
<dbReference type="Gene3D" id="3.40.50.1440">
    <property type="entry name" value="Tubulin/FtsZ, GTPase domain"/>
    <property type="match status" value="1"/>
</dbReference>
<evidence type="ECO:0000313" key="10">
    <source>
        <dbReference type="EMBL" id="PHT30413.1"/>
    </source>
</evidence>
<name>A0A2G2VBP9_CAPBA</name>
<dbReference type="InterPro" id="IPR008280">
    <property type="entry name" value="Tub_FtsZ_C"/>
</dbReference>
<keyword evidence="5" id="KW-0460">Magnesium</keyword>
<evidence type="ECO:0000256" key="7">
    <source>
        <dbReference type="ARBA" id="ARBA00034296"/>
    </source>
</evidence>
<dbReference type="PRINTS" id="PR01161">
    <property type="entry name" value="TUBULIN"/>
</dbReference>
<dbReference type="InterPro" id="IPR023123">
    <property type="entry name" value="Tubulin_C"/>
</dbReference>
<comment type="caution">
    <text evidence="10">The sequence shown here is derived from an EMBL/GenBank/DDBJ whole genome shotgun (WGS) entry which is preliminary data.</text>
</comment>
<dbReference type="AlphaFoldDB" id="A0A2G2VBP9"/>
<evidence type="ECO:0000256" key="1">
    <source>
        <dbReference type="ARBA" id="ARBA00009636"/>
    </source>
</evidence>
<dbReference type="STRING" id="33114.A0A2G2VBP9"/>
<keyword evidence="3" id="KW-0547">Nucleotide-binding</keyword>
<organism evidence="10 11">
    <name type="scientific">Capsicum baccatum</name>
    <name type="common">Peruvian pepper</name>
    <dbReference type="NCBI Taxonomy" id="33114"/>
    <lineage>
        <taxon>Eukaryota</taxon>
        <taxon>Viridiplantae</taxon>
        <taxon>Streptophyta</taxon>
        <taxon>Embryophyta</taxon>
        <taxon>Tracheophyta</taxon>
        <taxon>Spermatophyta</taxon>
        <taxon>Magnoliopsida</taxon>
        <taxon>eudicotyledons</taxon>
        <taxon>Gunneridae</taxon>
        <taxon>Pentapetalae</taxon>
        <taxon>asterids</taxon>
        <taxon>lamiids</taxon>
        <taxon>Solanales</taxon>
        <taxon>Solanaceae</taxon>
        <taxon>Solanoideae</taxon>
        <taxon>Capsiceae</taxon>
        <taxon>Capsicum</taxon>
    </lineage>
</organism>
<protein>
    <submittedName>
        <fullName evidence="10">Tubulin alpha-1 chain</fullName>
    </submittedName>
</protein>
<evidence type="ECO:0000313" key="11">
    <source>
        <dbReference type="Proteomes" id="UP000224567"/>
    </source>
</evidence>
<dbReference type="GO" id="GO:0005525">
    <property type="term" value="F:GTP binding"/>
    <property type="evidence" value="ECO:0007669"/>
    <property type="project" value="UniProtKB-KW"/>
</dbReference>
<dbReference type="GO" id="GO:0016787">
    <property type="term" value="F:hydrolase activity"/>
    <property type="evidence" value="ECO:0007669"/>
    <property type="project" value="UniProtKB-KW"/>
</dbReference>
<dbReference type="PRINTS" id="PR01162">
    <property type="entry name" value="ALPHATUBULIN"/>
</dbReference>
<dbReference type="InterPro" id="IPR002452">
    <property type="entry name" value="Alpha_tubulin"/>
</dbReference>
<proteinExistence type="inferred from homology"/>
<evidence type="ECO:0000256" key="5">
    <source>
        <dbReference type="ARBA" id="ARBA00022842"/>
    </source>
</evidence>
<evidence type="ECO:0000256" key="3">
    <source>
        <dbReference type="ARBA" id="ARBA00022741"/>
    </source>
</evidence>
<gene>
    <name evidence="10" type="ORF">CQW23_30007</name>
</gene>
<reference evidence="10 11" key="1">
    <citation type="journal article" date="2017" name="Genome Biol.">
        <title>New reference genome sequences of hot pepper reveal the massive evolution of plant disease-resistance genes by retroduplication.</title>
        <authorList>
            <person name="Kim S."/>
            <person name="Park J."/>
            <person name="Yeom S.I."/>
            <person name="Kim Y.M."/>
            <person name="Seo E."/>
            <person name="Kim K.T."/>
            <person name="Kim M.S."/>
            <person name="Lee J.M."/>
            <person name="Cheong K."/>
            <person name="Shin H.S."/>
            <person name="Kim S.B."/>
            <person name="Han K."/>
            <person name="Lee J."/>
            <person name="Park M."/>
            <person name="Lee H.A."/>
            <person name="Lee H.Y."/>
            <person name="Lee Y."/>
            <person name="Oh S."/>
            <person name="Lee J.H."/>
            <person name="Choi E."/>
            <person name="Choi E."/>
            <person name="Lee S.E."/>
            <person name="Jeon J."/>
            <person name="Kim H."/>
            <person name="Choi G."/>
            <person name="Song H."/>
            <person name="Lee J."/>
            <person name="Lee S.C."/>
            <person name="Kwon J.K."/>
            <person name="Lee H.Y."/>
            <person name="Koo N."/>
            <person name="Hong Y."/>
            <person name="Kim R.W."/>
            <person name="Kang W.H."/>
            <person name="Huh J.H."/>
            <person name="Kang B.C."/>
            <person name="Yang T.J."/>
            <person name="Lee Y.H."/>
            <person name="Bennetzen J.L."/>
            <person name="Choi D."/>
        </authorList>
    </citation>
    <scope>NUCLEOTIDE SEQUENCE [LARGE SCALE GENOMIC DNA]</scope>
    <source>
        <strain evidence="11">cv. PBC81</strain>
    </source>
</reference>
<dbReference type="Gene3D" id="1.10.287.600">
    <property type="entry name" value="Helix hairpin bin"/>
    <property type="match status" value="1"/>
</dbReference>
<dbReference type="InterPro" id="IPR036525">
    <property type="entry name" value="Tubulin/FtsZ_GTPase_sf"/>
</dbReference>
<dbReference type="SMART" id="SM00864">
    <property type="entry name" value="Tubulin"/>
    <property type="match status" value="1"/>
</dbReference>
<dbReference type="InterPro" id="IPR000217">
    <property type="entry name" value="Tubulin"/>
</dbReference>
<evidence type="ECO:0000256" key="4">
    <source>
        <dbReference type="ARBA" id="ARBA00022801"/>
    </source>
</evidence>
<keyword evidence="11" id="KW-1185">Reference proteome</keyword>
<dbReference type="SUPFAM" id="SSF52490">
    <property type="entry name" value="Tubulin nucleotide-binding domain-like"/>
    <property type="match status" value="1"/>
</dbReference>
<sequence>MSFVEHITWSIAFVAIREVLNLIKACIDGGQDPSAFKVRIHGCGAESDPIIDFEADFLGVAIGNTTSPRRSTIDEVQNELSSPPQFYRPIHDHESFMTLEYTMYVTTLAEKHVPTTIFVDLEPTVIDDVRNAAYRQLFYPEQLISRKKDAANNFFKGHYNVSKEIVYLCLDRIRKLANNCTALQGFLVFNVIGGVAGSGLRSLLLECLFVDYGKKSNIAFTIYSSPQSTENFLMWMRPCDFIFLILGFEQMRNWLQKAFFHWYVGEGMEEVVFSEAPEDLLALEKDYEQVGAEGVDDEKYDEEY</sequence>
<dbReference type="GO" id="GO:0007017">
    <property type="term" value="P:microtubule-based process"/>
    <property type="evidence" value="ECO:0007669"/>
    <property type="project" value="InterPro"/>
</dbReference>
<dbReference type="SUPFAM" id="SSF55307">
    <property type="entry name" value="Tubulin C-terminal domain-like"/>
    <property type="match status" value="1"/>
</dbReference>
<dbReference type="InterPro" id="IPR003008">
    <property type="entry name" value="Tubulin_FtsZ_GTPase"/>
</dbReference>
<comment type="catalytic activity">
    <reaction evidence="8">
        <text>GTP + H2O = GDP + phosphate + H(+)</text>
        <dbReference type="Rhea" id="RHEA:19669"/>
        <dbReference type="ChEBI" id="CHEBI:15377"/>
        <dbReference type="ChEBI" id="CHEBI:15378"/>
        <dbReference type="ChEBI" id="CHEBI:37565"/>
        <dbReference type="ChEBI" id="CHEBI:43474"/>
        <dbReference type="ChEBI" id="CHEBI:58189"/>
    </reaction>
    <physiologicalReaction direction="left-to-right" evidence="8">
        <dbReference type="Rhea" id="RHEA:19670"/>
    </physiologicalReaction>
</comment>
<keyword evidence="2" id="KW-0493">Microtubule</keyword>
<reference evidence="11" key="2">
    <citation type="journal article" date="2017" name="J. Anim. Genet.">
        <title>Multiple reference genome sequences of hot pepper reveal the massive evolution of plant disease resistance genes by retroduplication.</title>
        <authorList>
            <person name="Kim S."/>
            <person name="Park J."/>
            <person name="Yeom S.-I."/>
            <person name="Kim Y.-M."/>
            <person name="Seo E."/>
            <person name="Kim K.-T."/>
            <person name="Kim M.-S."/>
            <person name="Lee J.M."/>
            <person name="Cheong K."/>
            <person name="Shin H.-S."/>
            <person name="Kim S.-B."/>
            <person name="Han K."/>
            <person name="Lee J."/>
            <person name="Park M."/>
            <person name="Lee H.-A."/>
            <person name="Lee H.-Y."/>
            <person name="Lee Y."/>
            <person name="Oh S."/>
            <person name="Lee J.H."/>
            <person name="Choi E."/>
            <person name="Choi E."/>
            <person name="Lee S.E."/>
            <person name="Jeon J."/>
            <person name="Kim H."/>
            <person name="Choi G."/>
            <person name="Song H."/>
            <person name="Lee J."/>
            <person name="Lee S.-C."/>
            <person name="Kwon J.-K."/>
            <person name="Lee H.-Y."/>
            <person name="Koo N."/>
            <person name="Hong Y."/>
            <person name="Kim R.W."/>
            <person name="Kang W.-H."/>
            <person name="Huh J.H."/>
            <person name="Kang B.-C."/>
            <person name="Yang T.-J."/>
            <person name="Lee Y.-H."/>
            <person name="Bennetzen J.L."/>
            <person name="Choi D."/>
        </authorList>
    </citation>
    <scope>NUCLEOTIDE SEQUENCE [LARGE SCALE GENOMIC DNA]</scope>
    <source>
        <strain evidence="11">cv. PBC81</strain>
    </source>
</reference>
<dbReference type="EMBL" id="MLFT02000036">
    <property type="protein sequence ID" value="PHT30413.1"/>
    <property type="molecule type" value="Genomic_DNA"/>
</dbReference>
<dbReference type="Proteomes" id="UP000224567">
    <property type="component" value="Unassembled WGS sequence"/>
</dbReference>